<keyword evidence="2" id="KW-1185">Reference proteome</keyword>
<comment type="caution">
    <text evidence="1">The sequence shown here is derived from an EMBL/GenBank/DDBJ whole genome shotgun (WGS) entry which is preliminary data.</text>
</comment>
<reference evidence="1 2" key="1">
    <citation type="submission" date="2019-09" db="EMBL/GenBank/DDBJ databases">
        <title>Arenimonas chukotkensis sp. nov., a bacterium isolated from Chukotka hot spring, Arctic region, Russia.</title>
        <authorList>
            <person name="Zayulina K.S."/>
            <person name="Prokofeva M.I."/>
            <person name="Elcheninov A.G."/>
            <person name="Novikov A."/>
            <person name="Kochetkova T.V."/>
            <person name="Kublanov I.V."/>
        </authorList>
    </citation>
    <scope>NUCLEOTIDE SEQUENCE [LARGE SCALE GENOMIC DNA]</scope>
    <source>
        <strain evidence="1 2">3729k</strain>
    </source>
</reference>
<gene>
    <name evidence="1" type="ORF">F0415_00370</name>
</gene>
<organism evidence="1 2">
    <name type="scientific">Arenimonas fontis</name>
    <dbReference type="NCBI Taxonomy" id="2608255"/>
    <lineage>
        <taxon>Bacteria</taxon>
        <taxon>Pseudomonadati</taxon>
        <taxon>Pseudomonadota</taxon>
        <taxon>Gammaproteobacteria</taxon>
        <taxon>Lysobacterales</taxon>
        <taxon>Lysobacteraceae</taxon>
        <taxon>Arenimonas</taxon>
    </lineage>
</organism>
<reference evidence="1 2" key="2">
    <citation type="submission" date="2019-09" db="EMBL/GenBank/DDBJ databases">
        <authorList>
            <person name="Mazur A."/>
        </authorList>
    </citation>
    <scope>NUCLEOTIDE SEQUENCE [LARGE SCALE GENOMIC DNA]</scope>
    <source>
        <strain evidence="1 2">3729k</strain>
    </source>
</reference>
<accession>A0A5B2ZDH5</accession>
<dbReference type="RefSeq" id="WP_149859213.1">
    <property type="nucleotide sequence ID" value="NZ_VUOD01000001.1"/>
</dbReference>
<dbReference type="Pfam" id="PF09650">
    <property type="entry name" value="PHA_gran_rgn"/>
    <property type="match status" value="1"/>
</dbReference>
<name>A0A5B2ZDH5_9GAMM</name>
<protein>
    <submittedName>
        <fullName evidence="1">Polyhydroxyalkanoic acid synthase</fullName>
    </submittedName>
</protein>
<dbReference type="AlphaFoldDB" id="A0A5B2ZDH5"/>
<sequence length="91" mass="10259">MSDIDIRRKHALPADRAKAAIQKVADHLAERFEVDCRWQGNTLHFSRSGVDGSIEVGPTEVRVVARLGFLLFALKPTVENEIHRYLDEAFG</sequence>
<dbReference type="NCBIfam" id="TIGR02610">
    <property type="entry name" value="PHA_gran_rgn"/>
    <property type="match status" value="1"/>
</dbReference>
<proteinExistence type="predicted"/>
<dbReference type="Proteomes" id="UP000322165">
    <property type="component" value="Unassembled WGS sequence"/>
</dbReference>
<dbReference type="InterPro" id="IPR013433">
    <property type="entry name" value="PHA_gran_rgn"/>
</dbReference>
<dbReference type="EMBL" id="VUOD01000001">
    <property type="protein sequence ID" value="KAA2285995.1"/>
    <property type="molecule type" value="Genomic_DNA"/>
</dbReference>
<evidence type="ECO:0000313" key="2">
    <source>
        <dbReference type="Proteomes" id="UP000322165"/>
    </source>
</evidence>
<evidence type="ECO:0000313" key="1">
    <source>
        <dbReference type="EMBL" id="KAA2285995.1"/>
    </source>
</evidence>